<feature type="compositionally biased region" description="Polar residues" evidence="1">
    <location>
        <begin position="44"/>
        <end position="64"/>
    </location>
</feature>
<dbReference type="Proteomes" id="UP001516400">
    <property type="component" value="Unassembled WGS sequence"/>
</dbReference>
<feature type="region of interest" description="Disordered" evidence="1">
    <location>
        <begin position="255"/>
        <end position="328"/>
    </location>
</feature>
<feature type="compositionally biased region" description="Low complexity" evidence="1">
    <location>
        <begin position="301"/>
        <end position="312"/>
    </location>
</feature>
<feature type="region of interest" description="Disordered" evidence="1">
    <location>
        <begin position="40"/>
        <end position="71"/>
    </location>
</feature>
<keyword evidence="3" id="KW-1185">Reference proteome</keyword>
<sequence length="535" mass="61934">MQTSRTASHHDLKNKEPGEVSLKVGDHTLTFSVKNEIVKKRNNKSPNINQSTVRTKQVNSSPSSRAKKGSNHNRCLGDICTCYISNDQEDKRTMNSDLSTKENRYSGKPTNSDIEENFRHLIKSKIKNSLKQYKKFSHCYCSTDDHSNDNLVDGTEHENYPNKNSSTTSERNRFREKLQIILSDLCTVCSCNRKVQTFNRKNNNEYCKCYTGYPKYRKKECECPKSKRKEMKTTPTKYNICCQCSAVVNQETAMTTETDKQIISKNESTESVDEKRDNSPINNDNDNLNENEGASERKYTSESSNLTTSDSSKITKPRNSSEGPSVKDEMCSCCSCDMIDKKMVDQSAGYTSDSDESISSTNNDLHIYNKNKCRTNEKGLEYYCECDEEIQNSQGHRKSILKATHYRTTTDNYEATRNIEDHSKPNRQKKFDQYTTDNVIDCDCKEFEKLIDEIENYCKMKYTHLENTEIKNNPTNDNGEYNRTERFRSSKLIYLVQNNTKASYLLHRMEYISIMLDDSIMIREQDLGKLRRTRI</sequence>
<evidence type="ECO:0000313" key="3">
    <source>
        <dbReference type="Proteomes" id="UP001516400"/>
    </source>
</evidence>
<proteinExistence type="predicted"/>
<evidence type="ECO:0000256" key="1">
    <source>
        <dbReference type="SAM" id="MobiDB-lite"/>
    </source>
</evidence>
<reference evidence="2 3" key="1">
    <citation type="journal article" date="2021" name="BMC Biol.">
        <title>Horizontally acquired antibacterial genes associated with adaptive radiation of ladybird beetles.</title>
        <authorList>
            <person name="Li H.S."/>
            <person name="Tang X.F."/>
            <person name="Huang Y.H."/>
            <person name="Xu Z.Y."/>
            <person name="Chen M.L."/>
            <person name="Du X.Y."/>
            <person name="Qiu B.Y."/>
            <person name="Chen P.T."/>
            <person name="Zhang W."/>
            <person name="Slipinski A."/>
            <person name="Escalona H.E."/>
            <person name="Waterhouse R.M."/>
            <person name="Zwick A."/>
            <person name="Pang H."/>
        </authorList>
    </citation>
    <scope>NUCLEOTIDE SEQUENCE [LARGE SCALE GENOMIC DNA]</scope>
    <source>
        <strain evidence="2">SYSU2018</strain>
    </source>
</reference>
<dbReference type="EMBL" id="JABFTP020000062">
    <property type="protein sequence ID" value="KAL3273665.1"/>
    <property type="molecule type" value="Genomic_DNA"/>
</dbReference>
<accession>A0ABD2N5T4</accession>
<feature type="compositionally biased region" description="Low complexity" evidence="1">
    <location>
        <begin position="282"/>
        <end position="292"/>
    </location>
</feature>
<comment type="caution">
    <text evidence="2">The sequence shown here is derived from an EMBL/GenBank/DDBJ whole genome shotgun (WGS) entry which is preliminary data.</text>
</comment>
<organism evidence="2 3">
    <name type="scientific">Cryptolaemus montrouzieri</name>
    <dbReference type="NCBI Taxonomy" id="559131"/>
    <lineage>
        <taxon>Eukaryota</taxon>
        <taxon>Metazoa</taxon>
        <taxon>Ecdysozoa</taxon>
        <taxon>Arthropoda</taxon>
        <taxon>Hexapoda</taxon>
        <taxon>Insecta</taxon>
        <taxon>Pterygota</taxon>
        <taxon>Neoptera</taxon>
        <taxon>Endopterygota</taxon>
        <taxon>Coleoptera</taxon>
        <taxon>Polyphaga</taxon>
        <taxon>Cucujiformia</taxon>
        <taxon>Coccinelloidea</taxon>
        <taxon>Coccinellidae</taxon>
        <taxon>Scymninae</taxon>
        <taxon>Scymnini</taxon>
        <taxon>Cryptolaemus</taxon>
    </lineage>
</organism>
<evidence type="ECO:0000313" key="2">
    <source>
        <dbReference type="EMBL" id="KAL3273665.1"/>
    </source>
</evidence>
<name>A0ABD2N5T4_9CUCU</name>
<protein>
    <submittedName>
        <fullName evidence="2">Uncharacterized protein</fullName>
    </submittedName>
</protein>
<feature type="compositionally biased region" description="Basic and acidic residues" evidence="1">
    <location>
        <begin position="8"/>
        <end position="18"/>
    </location>
</feature>
<dbReference type="AlphaFoldDB" id="A0ABD2N5T4"/>
<feature type="region of interest" description="Disordered" evidence="1">
    <location>
        <begin position="1"/>
        <end position="23"/>
    </location>
</feature>
<gene>
    <name evidence="2" type="ORF">HHI36_015095</name>
</gene>